<dbReference type="InterPro" id="IPR050638">
    <property type="entry name" value="AA-Vitamin_Transporters"/>
</dbReference>
<evidence type="ECO:0000256" key="5">
    <source>
        <dbReference type="ARBA" id="ARBA00023136"/>
    </source>
</evidence>
<dbReference type="RefSeq" id="WP_192534996.1">
    <property type="nucleotide sequence ID" value="NZ_JACZHT010000010.1"/>
</dbReference>
<dbReference type="Proteomes" id="UP000631034">
    <property type="component" value="Unassembled WGS sequence"/>
</dbReference>
<feature type="transmembrane region" description="Helical" evidence="6">
    <location>
        <begin position="152"/>
        <end position="170"/>
    </location>
</feature>
<comment type="subcellular location">
    <subcellularLocation>
        <location evidence="1">Membrane</location>
        <topology evidence="1">Multi-pass membrane protein</topology>
    </subcellularLocation>
</comment>
<dbReference type="Pfam" id="PF00892">
    <property type="entry name" value="EamA"/>
    <property type="match status" value="2"/>
</dbReference>
<keyword evidence="5 6" id="KW-0472">Membrane</keyword>
<dbReference type="PANTHER" id="PTHR32322:SF2">
    <property type="entry name" value="EAMA DOMAIN-CONTAINING PROTEIN"/>
    <property type="match status" value="1"/>
</dbReference>
<keyword evidence="3 6" id="KW-0812">Transmembrane</keyword>
<evidence type="ECO:0000256" key="2">
    <source>
        <dbReference type="ARBA" id="ARBA00007362"/>
    </source>
</evidence>
<comment type="similarity">
    <text evidence="2">Belongs to the EamA transporter family.</text>
</comment>
<dbReference type="InterPro" id="IPR037185">
    <property type="entry name" value="EmrE-like"/>
</dbReference>
<dbReference type="PANTHER" id="PTHR32322">
    <property type="entry name" value="INNER MEMBRANE TRANSPORTER"/>
    <property type="match status" value="1"/>
</dbReference>
<dbReference type="InterPro" id="IPR000620">
    <property type="entry name" value="EamA_dom"/>
</dbReference>
<evidence type="ECO:0000256" key="1">
    <source>
        <dbReference type="ARBA" id="ARBA00004141"/>
    </source>
</evidence>
<feature type="transmembrane region" description="Helical" evidence="6">
    <location>
        <begin position="264"/>
        <end position="282"/>
    </location>
</feature>
<organism evidence="8 9">
    <name type="scientific">Phaeovibrio sulfidiphilus</name>
    <dbReference type="NCBI Taxonomy" id="1220600"/>
    <lineage>
        <taxon>Bacteria</taxon>
        <taxon>Pseudomonadati</taxon>
        <taxon>Pseudomonadota</taxon>
        <taxon>Alphaproteobacteria</taxon>
        <taxon>Rhodospirillales</taxon>
        <taxon>Rhodospirillaceae</taxon>
        <taxon>Phaeovibrio</taxon>
    </lineage>
</organism>
<gene>
    <name evidence="8" type="ORF">IHV25_10070</name>
</gene>
<dbReference type="SUPFAM" id="SSF103481">
    <property type="entry name" value="Multidrug resistance efflux transporter EmrE"/>
    <property type="match status" value="2"/>
</dbReference>
<feature type="transmembrane region" description="Helical" evidence="6">
    <location>
        <begin position="237"/>
        <end position="258"/>
    </location>
</feature>
<feature type="transmembrane region" description="Helical" evidence="6">
    <location>
        <begin position="97"/>
        <end position="115"/>
    </location>
</feature>
<evidence type="ECO:0000256" key="3">
    <source>
        <dbReference type="ARBA" id="ARBA00022692"/>
    </source>
</evidence>
<sequence>MNKSANGWIYGFLGVLVFSGSLPATRIAVLEMDPFFLTWARAALAGIMAAGALIYFRQSLPGPRTCRKLAFVVSGVVIGFPLFTALALEHITAARSLVYMGMLPLSTAIFGVVFGGERPRPAFWAFSITGSLLVAGFAAWQSGGSFSPGDGYMLAAIIVCGVGYAQGGILSRTLGGWQVISWALVLALPIVVIALGLSHFPNPETISVSAWSGLAYVSAFSMWIGFIFWYKGLALGGVAGVGQIQLLQPFLGFIPAALLLHEPVSAAMVGIALGVAICVAGSRRFA</sequence>
<dbReference type="EMBL" id="JACZHT010000010">
    <property type="protein sequence ID" value="MBE1237985.1"/>
    <property type="molecule type" value="Genomic_DNA"/>
</dbReference>
<feature type="transmembrane region" description="Helical" evidence="6">
    <location>
        <begin position="7"/>
        <end position="29"/>
    </location>
</feature>
<feature type="domain" description="EamA" evidence="7">
    <location>
        <begin position="7"/>
        <end position="129"/>
    </location>
</feature>
<evidence type="ECO:0000313" key="8">
    <source>
        <dbReference type="EMBL" id="MBE1237985.1"/>
    </source>
</evidence>
<reference evidence="8" key="1">
    <citation type="submission" date="2020-10" db="EMBL/GenBank/DDBJ databases">
        <title>Genome sequence of the unusual species of purple photosynthetic bacteria, Phaeovibrio sulfidiphilus DSM 23193, type strain.</title>
        <authorList>
            <person name="Kyndt J.A."/>
            <person name="Meyer T.E."/>
        </authorList>
    </citation>
    <scope>NUCLEOTIDE SEQUENCE</scope>
    <source>
        <strain evidence="8">DSM 23193</strain>
    </source>
</reference>
<keyword evidence="9" id="KW-1185">Reference proteome</keyword>
<name>A0A8J6YNT7_9PROT</name>
<evidence type="ECO:0000259" key="7">
    <source>
        <dbReference type="Pfam" id="PF00892"/>
    </source>
</evidence>
<proteinExistence type="inferred from homology"/>
<dbReference type="GO" id="GO:0016020">
    <property type="term" value="C:membrane"/>
    <property type="evidence" value="ECO:0007669"/>
    <property type="project" value="UniProtKB-SubCell"/>
</dbReference>
<evidence type="ECO:0000256" key="4">
    <source>
        <dbReference type="ARBA" id="ARBA00022989"/>
    </source>
</evidence>
<feature type="transmembrane region" description="Helical" evidence="6">
    <location>
        <begin position="35"/>
        <end position="57"/>
    </location>
</feature>
<keyword evidence="4 6" id="KW-1133">Transmembrane helix</keyword>
<feature type="transmembrane region" description="Helical" evidence="6">
    <location>
        <begin position="122"/>
        <end position="140"/>
    </location>
</feature>
<feature type="transmembrane region" description="Helical" evidence="6">
    <location>
        <begin position="206"/>
        <end position="230"/>
    </location>
</feature>
<dbReference type="AlphaFoldDB" id="A0A8J6YNT7"/>
<feature type="transmembrane region" description="Helical" evidence="6">
    <location>
        <begin position="69"/>
        <end position="91"/>
    </location>
</feature>
<feature type="domain" description="EamA" evidence="7">
    <location>
        <begin position="149"/>
        <end position="276"/>
    </location>
</feature>
<comment type="caution">
    <text evidence="8">The sequence shown here is derived from an EMBL/GenBank/DDBJ whole genome shotgun (WGS) entry which is preliminary data.</text>
</comment>
<evidence type="ECO:0000313" key="9">
    <source>
        <dbReference type="Proteomes" id="UP000631034"/>
    </source>
</evidence>
<accession>A0A8J6YNT7</accession>
<feature type="transmembrane region" description="Helical" evidence="6">
    <location>
        <begin position="182"/>
        <end position="200"/>
    </location>
</feature>
<evidence type="ECO:0000256" key="6">
    <source>
        <dbReference type="SAM" id="Phobius"/>
    </source>
</evidence>
<protein>
    <submittedName>
        <fullName evidence="8">DMT family transporter</fullName>
    </submittedName>
</protein>